<dbReference type="PROSITE" id="PS51411">
    <property type="entry name" value="PSP1_C"/>
    <property type="match status" value="1"/>
</dbReference>
<feature type="region of interest" description="Disordered" evidence="1">
    <location>
        <begin position="241"/>
        <end position="280"/>
    </location>
</feature>
<sequence>MLYAHTYAYAYHPHPHSHPHQYIRRPTQQDQSNMSPFHRDVGQILLDDPSSHSQLRDLLVRGDREREDVLGGGKYGHIGGGGGQGYAGIYGGPAAGVGRAGGGGGYGGLGGLGGVSSGRGGGGGEYMADGGGSGAGSRRHSLSVIQPGKRGSFVGSFGAGGGGGSALEDEFDDGQGHGQRIPIGGAGNIRRPSASYIGSGGGSGAGAGGGGGGSGLMLSDEDLVGAGDLNMNFGMMSLRDQISHPHAGSPGGRGGLAVPGSGGAGGMTSQPSSLPIYAPMSRSPLGGGAGAIGSTLGLSIPGHGIGGHQDAREGTSSRASRGSASEHSQSQGTGSGQGSSPGPVQPGLPPLQVQGQQQPQAPQGQGQVQNQGLNGTYASRARAGSNAGMPSSPLSPMSPTRGMIGFGMGGAMGGLMSPTHVHPQQQQFHGHQQQQQPQQQHPQHGFYAPQQQPQHLIGRRASNASLHGAPTGPDGGAAATQGGNEHGLGRGLPLSAVPPSWQLYIVEFKAGRTDLFYMTDALRLELLRAEQGGQQNGHGGNPVKVGDYVIVEADRGRDLGRVVNDSITIEEVERWLEGRAAAAAANPHSGAPVSAGPESAGGGGAWGDTPMSPTMSSHSGPHGSSHKKEINPKQIYAKAGPNEAALLSVKTADEVKALQLCQSKVRAKKLPMEVVDAEYQWDRRKLTFYFVAEKRIDFRELVRELFRLYKTRIWMASLQGAGGFEQ</sequence>
<feature type="region of interest" description="Disordered" evidence="1">
    <location>
        <begin position="300"/>
        <end position="491"/>
    </location>
</feature>
<evidence type="ECO:0000313" key="4">
    <source>
        <dbReference type="Proteomes" id="UP001498398"/>
    </source>
</evidence>
<protein>
    <recommendedName>
        <fullName evidence="2">PSP1 C-terminal domain-containing protein</fullName>
    </recommendedName>
</protein>
<feature type="compositionally biased region" description="Low complexity" evidence="1">
    <location>
        <begin position="422"/>
        <end position="446"/>
    </location>
</feature>
<dbReference type="NCBIfam" id="NF041131">
    <property type="entry name" value="RicT_YaaT_fam"/>
    <property type="match status" value="1"/>
</dbReference>
<feature type="compositionally biased region" description="Gly residues" evidence="1">
    <location>
        <begin position="249"/>
        <end position="266"/>
    </location>
</feature>
<feature type="compositionally biased region" description="Low complexity" evidence="1">
    <location>
        <begin position="607"/>
        <end position="623"/>
    </location>
</feature>
<feature type="compositionally biased region" description="Low complexity" evidence="1">
    <location>
        <begin position="468"/>
        <end position="483"/>
    </location>
</feature>
<reference evidence="3 4" key="1">
    <citation type="submission" date="2024-01" db="EMBL/GenBank/DDBJ databases">
        <title>A draft genome for the cacao thread blight pathogen Marasmiellus scandens.</title>
        <authorList>
            <person name="Baruah I.K."/>
            <person name="Leung J."/>
            <person name="Bukari Y."/>
            <person name="Amoako-Attah I."/>
            <person name="Meinhardt L.W."/>
            <person name="Bailey B.A."/>
            <person name="Cohen S.P."/>
        </authorList>
    </citation>
    <scope>NUCLEOTIDE SEQUENCE [LARGE SCALE GENOMIC DNA]</scope>
    <source>
        <strain evidence="3 4">GH-19</strain>
    </source>
</reference>
<name>A0ABR1JGH3_9AGAR</name>
<feature type="compositionally biased region" description="Low complexity" evidence="1">
    <location>
        <begin position="389"/>
        <end position="403"/>
    </location>
</feature>
<keyword evidence="4" id="KW-1185">Reference proteome</keyword>
<dbReference type="PANTHER" id="PTHR43830:SF3">
    <property type="entry name" value="PROTEIN PSP1"/>
    <property type="match status" value="1"/>
</dbReference>
<feature type="region of interest" description="Disordered" evidence="1">
    <location>
        <begin position="586"/>
        <end position="629"/>
    </location>
</feature>
<comment type="caution">
    <text evidence="3">The sequence shown here is derived from an EMBL/GenBank/DDBJ whole genome shotgun (WGS) entry which is preliminary data.</text>
</comment>
<feature type="compositionally biased region" description="Low complexity" evidence="1">
    <location>
        <begin position="316"/>
        <end position="332"/>
    </location>
</feature>
<dbReference type="InterPro" id="IPR047767">
    <property type="entry name" value="PSP1-like"/>
</dbReference>
<proteinExistence type="predicted"/>
<feature type="compositionally biased region" description="Gly residues" evidence="1">
    <location>
        <begin position="404"/>
        <end position="413"/>
    </location>
</feature>
<dbReference type="Pfam" id="PF04468">
    <property type="entry name" value="PSP1"/>
    <property type="match status" value="1"/>
</dbReference>
<feature type="compositionally biased region" description="Low complexity" evidence="1">
    <location>
        <begin position="586"/>
        <end position="598"/>
    </location>
</feature>
<feature type="compositionally biased region" description="Low complexity" evidence="1">
    <location>
        <begin position="350"/>
        <end position="375"/>
    </location>
</feature>
<dbReference type="InterPro" id="IPR007557">
    <property type="entry name" value="PSP1_C"/>
</dbReference>
<dbReference type="EMBL" id="JBANRG010000013">
    <property type="protein sequence ID" value="KAK7461284.1"/>
    <property type="molecule type" value="Genomic_DNA"/>
</dbReference>
<organism evidence="3 4">
    <name type="scientific">Marasmiellus scandens</name>
    <dbReference type="NCBI Taxonomy" id="2682957"/>
    <lineage>
        <taxon>Eukaryota</taxon>
        <taxon>Fungi</taxon>
        <taxon>Dikarya</taxon>
        <taxon>Basidiomycota</taxon>
        <taxon>Agaricomycotina</taxon>
        <taxon>Agaricomycetes</taxon>
        <taxon>Agaricomycetidae</taxon>
        <taxon>Agaricales</taxon>
        <taxon>Marasmiineae</taxon>
        <taxon>Omphalotaceae</taxon>
        <taxon>Marasmiellus</taxon>
    </lineage>
</organism>
<gene>
    <name evidence="3" type="ORF">VKT23_008463</name>
</gene>
<evidence type="ECO:0000259" key="2">
    <source>
        <dbReference type="PROSITE" id="PS51411"/>
    </source>
</evidence>
<evidence type="ECO:0000313" key="3">
    <source>
        <dbReference type="EMBL" id="KAK7461284.1"/>
    </source>
</evidence>
<evidence type="ECO:0000256" key="1">
    <source>
        <dbReference type="SAM" id="MobiDB-lite"/>
    </source>
</evidence>
<feature type="domain" description="PSP1 C-terminal" evidence="2">
    <location>
        <begin position="633"/>
        <end position="718"/>
    </location>
</feature>
<dbReference type="PANTHER" id="PTHR43830">
    <property type="entry name" value="PROTEIN PSP1"/>
    <property type="match status" value="1"/>
</dbReference>
<dbReference type="Proteomes" id="UP001498398">
    <property type="component" value="Unassembled WGS sequence"/>
</dbReference>
<accession>A0ABR1JGH3</accession>